<feature type="transmembrane region" description="Helical" evidence="2">
    <location>
        <begin position="149"/>
        <end position="168"/>
    </location>
</feature>
<feature type="transmembrane region" description="Helical" evidence="2">
    <location>
        <begin position="91"/>
        <end position="110"/>
    </location>
</feature>
<dbReference type="OrthoDB" id="5404940at2759"/>
<keyword evidence="2" id="KW-1133">Transmembrane helix</keyword>
<gene>
    <name evidence="3" type="ORF">P280DRAFT_37974</name>
</gene>
<evidence type="ECO:0000256" key="2">
    <source>
        <dbReference type="SAM" id="Phobius"/>
    </source>
</evidence>
<dbReference type="AlphaFoldDB" id="A0A6A6RZ31"/>
<feature type="compositionally biased region" description="Polar residues" evidence="1">
    <location>
        <begin position="386"/>
        <end position="398"/>
    </location>
</feature>
<feature type="transmembrane region" description="Helical" evidence="2">
    <location>
        <begin position="205"/>
        <end position="229"/>
    </location>
</feature>
<dbReference type="Proteomes" id="UP000799753">
    <property type="component" value="Unassembled WGS sequence"/>
</dbReference>
<keyword evidence="2" id="KW-0812">Transmembrane</keyword>
<dbReference type="EMBL" id="MU006786">
    <property type="protein sequence ID" value="KAF2639468.1"/>
    <property type="molecule type" value="Genomic_DNA"/>
</dbReference>
<evidence type="ECO:0000313" key="4">
    <source>
        <dbReference type="Proteomes" id="UP000799753"/>
    </source>
</evidence>
<feature type="compositionally biased region" description="Polar residues" evidence="1">
    <location>
        <begin position="452"/>
        <end position="462"/>
    </location>
</feature>
<accession>A0A6A6RZ31</accession>
<feature type="region of interest" description="Disordered" evidence="1">
    <location>
        <begin position="338"/>
        <end position="412"/>
    </location>
</feature>
<reference evidence="3" key="1">
    <citation type="journal article" date="2020" name="Stud. Mycol.">
        <title>101 Dothideomycetes genomes: a test case for predicting lifestyles and emergence of pathogens.</title>
        <authorList>
            <person name="Haridas S."/>
            <person name="Albert R."/>
            <person name="Binder M."/>
            <person name="Bloem J."/>
            <person name="Labutti K."/>
            <person name="Salamov A."/>
            <person name="Andreopoulos B."/>
            <person name="Baker S."/>
            <person name="Barry K."/>
            <person name="Bills G."/>
            <person name="Bluhm B."/>
            <person name="Cannon C."/>
            <person name="Castanera R."/>
            <person name="Culley D."/>
            <person name="Daum C."/>
            <person name="Ezra D."/>
            <person name="Gonzalez J."/>
            <person name="Henrissat B."/>
            <person name="Kuo A."/>
            <person name="Liang C."/>
            <person name="Lipzen A."/>
            <person name="Lutzoni F."/>
            <person name="Magnuson J."/>
            <person name="Mondo S."/>
            <person name="Nolan M."/>
            <person name="Ohm R."/>
            <person name="Pangilinan J."/>
            <person name="Park H.-J."/>
            <person name="Ramirez L."/>
            <person name="Alfaro M."/>
            <person name="Sun H."/>
            <person name="Tritt A."/>
            <person name="Yoshinaga Y."/>
            <person name="Zwiers L.-H."/>
            <person name="Turgeon B."/>
            <person name="Goodwin S."/>
            <person name="Spatafora J."/>
            <person name="Crous P."/>
            <person name="Grigoriev I."/>
        </authorList>
    </citation>
    <scope>NUCLEOTIDE SEQUENCE</scope>
    <source>
        <strain evidence="3">CBS 473.64</strain>
    </source>
</reference>
<feature type="compositionally biased region" description="Polar residues" evidence="1">
    <location>
        <begin position="506"/>
        <end position="525"/>
    </location>
</feature>
<feature type="transmembrane region" description="Helical" evidence="2">
    <location>
        <begin position="116"/>
        <end position="137"/>
    </location>
</feature>
<name>A0A6A6RZ31_9PLEO</name>
<proteinExistence type="predicted"/>
<feature type="region of interest" description="Disordered" evidence="1">
    <location>
        <begin position="542"/>
        <end position="562"/>
    </location>
</feature>
<evidence type="ECO:0000256" key="1">
    <source>
        <dbReference type="SAM" id="MobiDB-lite"/>
    </source>
</evidence>
<keyword evidence="4" id="KW-1185">Reference proteome</keyword>
<feature type="region of interest" description="Disordered" evidence="1">
    <location>
        <begin position="1"/>
        <end position="49"/>
    </location>
</feature>
<feature type="region of interest" description="Disordered" evidence="1">
    <location>
        <begin position="429"/>
        <end position="528"/>
    </location>
</feature>
<feature type="compositionally biased region" description="Low complexity" evidence="1">
    <location>
        <begin position="548"/>
        <end position="558"/>
    </location>
</feature>
<protein>
    <submittedName>
        <fullName evidence="3">Uncharacterized protein</fullName>
    </submittedName>
</protein>
<evidence type="ECO:0000313" key="3">
    <source>
        <dbReference type="EMBL" id="KAF2639468.1"/>
    </source>
</evidence>
<sequence>MGAQAPYLYDAPRRESAMDVPSTFDPKAITRASRQPPSPKKKRPDGPYLNFNQHPDSHVVLPYGKTNVKPMSPKIKTTVTAVRWVQFTLRLLNLIGAVGAVLCGIFIRGATDTEGYVMRIPPGVDIVVALYAIYHLLRNSKSRPAASSASYHFFALVTDAGFIPFYVFTALLSKRNLDEEAGTVGRWRTFFPTDEETAKILLSEWLIAVTIAALHLVSLFLDIWLVLVFRKIARLPPDMNPLEDNLTSRRKTKHKYKDSSTSAITALAQDDKRFSAQTTSTVAYNRDSQAAPLMSDGNIPSPDRKQMAFMHTRNDSGMAYSPHTPNSARQSRERFSMYGQPASNGMSRPDVNNRDDLHRRRQEPDEETLAERKSMLAQKAIKRSSKQNSFVTSSTKQDFYTPPATANGEEQDIGLQNNRESLQTDNWFVFDEPGEPDEPERQPTPPRHSVFPSRNQGYNTVATYDDASDYEATSPGLPQPLHMNPPTPPPSKVFREVQDTPPSPGLQRTKTVTSMSSQSTFNRSPTRGAMKTRYYGDLKAAQQAVRGPSPANSPAASPTKQYVSTLPSAAKQYTTNSPSPAIKIKNAPFSLDKKTYHSVRKTGTLDTGYTPVRAVSPRVVSRSGVDYEGAAYFDDDADLGTAPPVRRRDVSGVA</sequence>
<organism evidence="3 4">
    <name type="scientific">Massarina eburnea CBS 473.64</name>
    <dbReference type="NCBI Taxonomy" id="1395130"/>
    <lineage>
        <taxon>Eukaryota</taxon>
        <taxon>Fungi</taxon>
        <taxon>Dikarya</taxon>
        <taxon>Ascomycota</taxon>
        <taxon>Pezizomycotina</taxon>
        <taxon>Dothideomycetes</taxon>
        <taxon>Pleosporomycetidae</taxon>
        <taxon>Pleosporales</taxon>
        <taxon>Massarineae</taxon>
        <taxon>Massarinaceae</taxon>
        <taxon>Massarina</taxon>
    </lineage>
</organism>
<keyword evidence="2" id="KW-0472">Membrane</keyword>